<organism evidence="3 4">
    <name type="scientific">Zalerion maritima</name>
    <dbReference type="NCBI Taxonomy" id="339359"/>
    <lineage>
        <taxon>Eukaryota</taxon>
        <taxon>Fungi</taxon>
        <taxon>Dikarya</taxon>
        <taxon>Ascomycota</taxon>
        <taxon>Pezizomycotina</taxon>
        <taxon>Sordariomycetes</taxon>
        <taxon>Lulworthiomycetidae</taxon>
        <taxon>Lulworthiales</taxon>
        <taxon>Lulworthiaceae</taxon>
        <taxon>Zalerion</taxon>
    </lineage>
</organism>
<keyword evidence="4" id="KW-1185">Reference proteome</keyword>
<feature type="region of interest" description="Disordered" evidence="1">
    <location>
        <begin position="1"/>
        <end position="28"/>
    </location>
</feature>
<name>A0AAD5WU14_9PEZI</name>
<feature type="compositionally biased region" description="Low complexity" evidence="1">
    <location>
        <begin position="211"/>
        <end position="242"/>
    </location>
</feature>
<feature type="transmembrane region" description="Helical" evidence="2">
    <location>
        <begin position="263"/>
        <end position="286"/>
    </location>
</feature>
<evidence type="ECO:0000256" key="2">
    <source>
        <dbReference type="SAM" id="Phobius"/>
    </source>
</evidence>
<feature type="compositionally biased region" description="Polar residues" evidence="1">
    <location>
        <begin position="334"/>
        <end position="354"/>
    </location>
</feature>
<proteinExistence type="predicted"/>
<reference evidence="3" key="1">
    <citation type="submission" date="2022-07" db="EMBL/GenBank/DDBJ databases">
        <title>Draft genome sequence of Zalerion maritima ATCC 34329, a (micro)plastics degrading marine fungus.</title>
        <authorList>
            <person name="Paco A."/>
            <person name="Goncalves M.F.M."/>
            <person name="Rocha-Santos T.A.P."/>
            <person name="Alves A."/>
        </authorList>
    </citation>
    <scope>NUCLEOTIDE SEQUENCE</scope>
    <source>
        <strain evidence="3">ATCC 34329</strain>
    </source>
</reference>
<evidence type="ECO:0000313" key="4">
    <source>
        <dbReference type="Proteomes" id="UP001201980"/>
    </source>
</evidence>
<keyword evidence="2" id="KW-1133">Transmembrane helix</keyword>
<comment type="caution">
    <text evidence="3">The sequence shown here is derived from an EMBL/GenBank/DDBJ whole genome shotgun (WGS) entry which is preliminary data.</text>
</comment>
<dbReference type="EMBL" id="JAKWBI020000109">
    <property type="protein sequence ID" value="KAJ2902547.1"/>
    <property type="molecule type" value="Genomic_DNA"/>
</dbReference>
<feature type="region of interest" description="Disordered" evidence="1">
    <location>
        <begin position="197"/>
        <end position="254"/>
    </location>
</feature>
<dbReference type="PANTHER" id="PTHR16861:SF4">
    <property type="entry name" value="SH3 DOMAIN PROTEIN (AFU_ORTHOLOGUE AFUA_1G13610)"/>
    <property type="match status" value="1"/>
</dbReference>
<dbReference type="AlphaFoldDB" id="A0AAD5WU14"/>
<accession>A0AAD5WU14</accession>
<evidence type="ECO:0000256" key="1">
    <source>
        <dbReference type="SAM" id="MobiDB-lite"/>
    </source>
</evidence>
<protein>
    <recommendedName>
        <fullName evidence="5">Mid2 domain-containing protein</fullName>
    </recommendedName>
</protein>
<keyword evidence="2" id="KW-0812">Transmembrane</keyword>
<keyword evidence="2" id="KW-0472">Membrane</keyword>
<evidence type="ECO:0000313" key="3">
    <source>
        <dbReference type="EMBL" id="KAJ2902547.1"/>
    </source>
</evidence>
<feature type="compositionally biased region" description="Low complexity" evidence="1">
    <location>
        <begin position="365"/>
        <end position="387"/>
    </location>
</feature>
<dbReference type="CDD" id="cd12087">
    <property type="entry name" value="TM_EGFR-like"/>
    <property type="match status" value="1"/>
</dbReference>
<feature type="region of interest" description="Disordered" evidence="1">
    <location>
        <begin position="325"/>
        <end position="427"/>
    </location>
</feature>
<gene>
    <name evidence="3" type="ORF">MKZ38_000377</name>
</gene>
<dbReference type="Proteomes" id="UP001201980">
    <property type="component" value="Unassembled WGS sequence"/>
</dbReference>
<evidence type="ECO:0008006" key="5">
    <source>
        <dbReference type="Google" id="ProtNLM"/>
    </source>
</evidence>
<feature type="compositionally biased region" description="Basic and acidic residues" evidence="1">
    <location>
        <begin position="1"/>
        <end position="12"/>
    </location>
</feature>
<sequence length="450" mass="47107">MATRGETTDSKSSRIQGEVSESAAVPSTTSPISAITAQTTTTANPYAFVAFSDSAARIYAPSLTISPSSPTATIYAGFSIQDLISIELLARVDGGEDRPMAQQHEISDARKRNEDSLARRAEDADFFTLNINDADPVGAFKILLSMELLANKDPMVYYFRTSMLNPQSGIDATNSQPFGVTSDISDRLRGFDATTINSLVSNDPEPNDPGSDSADSSATDTASEGTQVTNGQSGATSSSGTGLDNPGDSEDGKNGGGGLPVGAIVGIAIGAFVAVVFILGLIWLFMRRRKRTNMASHPDASIPLASGYGNGATGRSGDFIGEKEASGMAVAESPRSQMYTDQPPNAFNRRSSQDAGLGIGGTGNGLSENGHQLYDAGGSPTSGAAAPGPTPPPPVAREDSSRTGMNSPVPSATVARHLMDPDMTDDDVRRLEEEERELDRQIQEAGSRRK</sequence>
<dbReference type="PANTHER" id="PTHR16861">
    <property type="entry name" value="GLYCOPROTEIN 38"/>
    <property type="match status" value="1"/>
</dbReference>